<dbReference type="InterPro" id="IPR000014">
    <property type="entry name" value="PAS"/>
</dbReference>
<reference evidence="2 3" key="1">
    <citation type="submission" date="2018-03" db="EMBL/GenBank/DDBJ databases">
        <authorList>
            <person name="Keele B.F."/>
        </authorList>
    </citation>
    <scope>NUCLEOTIDE SEQUENCE [LARGE SCALE GENOMIC DNA]</scope>
    <source>
        <strain evidence="2 3">YL28-9</strain>
    </source>
</reference>
<sequence length="195" mass="22087">MENFAGVNSFLQTSNFFYTISIDLDGRYSYVSPNYDRKFAFNRGTLLGKDFQVTLHPEDVRICEEVGAQCFRDSSRLFAATLRKHDGRGGYVVTQWEMQAFFDERNEPAGIFCIGYNITEFVEVKDRLDKASSQLDEIGFIQSHKVRKPLANILALTDLLADTGNEQAHPEVAQMLKQSAGELDQVIREISKKSA</sequence>
<keyword evidence="3" id="KW-1185">Reference proteome</keyword>
<accession>A0A2T3HHX2</accession>
<dbReference type="SUPFAM" id="SSF55785">
    <property type="entry name" value="PYP-like sensor domain (PAS domain)"/>
    <property type="match status" value="1"/>
</dbReference>
<evidence type="ECO:0000313" key="2">
    <source>
        <dbReference type="EMBL" id="PST82037.1"/>
    </source>
</evidence>
<dbReference type="Gene3D" id="1.10.287.130">
    <property type="match status" value="1"/>
</dbReference>
<dbReference type="PROSITE" id="PS50112">
    <property type="entry name" value="PAS"/>
    <property type="match status" value="1"/>
</dbReference>
<dbReference type="AlphaFoldDB" id="A0A2T3HHX2"/>
<dbReference type="InterPro" id="IPR036097">
    <property type="entry name" value="HisK_dim/P_sf"/>
</dbReference>
<organism evidence="2 3">
    <name type="scientific">Pedobacter yulinensis</name>
    <dbReference type="NCBI Taxonomy" id="2126353"/>
    <lineage>
        <taxon>Bacteria</taxon>
        <taxon>Pseudomonadati</taxon>
        <taxon>Bacteroidota</taxon>
        <taxon>Sphingobacteriia</taxon>
        <taxon>Sphingobacteriales</taxon>
        <taxon>Sphingobacteriaceae</taxon>
        <taxon>Pedobacter</taxon>
    </lineage>
</organism>
<dbReference type="CDD" id="cd00130">
    <property type="entry name" value="PAS"/>
    <property type="match status" value="1"/>
</dbReference>
<dbReference type="OrthoDB" id="9124519at2"/>
<dbReference type="SUPFAM" id="SSF47384">
    <property type="entry name" value="Homodimeric domain of signal transducing histidine kinase"/>
    <property type="match status" value="1"/>
</dbReference>
<dbReference type="GO" id="GO:0000155">
    <property type="term" value="F:phosphorelay sensor kinase activity"/>
    <property type="evidence" value="ECO:0007669"/>
    <property type="project" value="InterPro"/>
</dbReference>
<evidence type="ECO:0000313" key="3">
    <source>
        <dbReference type="Proteomes" id="UP000240912"/>
    </source>
</evidence>
<comment type="caution">
    <text evidence="2">The sequence shown here is derived from an EMBL/GenBank/DDBJ whole genome shotgun (WGS) entry which is preliminary data.</text>
</comment>
<dbReference type="InterPro" id="IPR035965">
    <property type="entry name" value="PAS-like_dom_sf"/>
</dbReference>
<name>A0A2T3HHX2_9SPHI</name>
<dbReference type="EMBL" id="PYLS01000006">
    <property type="protein sequence ID" value="PST82037.1"/>
    <property type="molecule type" value="Genomic_DNA"/>
</dbReference>
<feature type="domain" description="PAS" evidence="1">
    <location>
        <begin position="20"/>
        <end position="59"/>
    </location>
</feature>
<protein>
    <recommendedName>
        <fullName evidence="1">PAS domain-containing protein</fullName>
    </recommendedName>
</protein>
<dbReference type="Proteomes" id="UP000240912">
    <property type="component" value="Unassembled WGS sequence"/>
</dbReference>
<dbReference type="Gene3D" id="3.30.450.20">
    <property type="entry name" value="PAS domain"/>
    <property type="match status" value="1"/>
</dbReference>
<dbReference type="InterPro" id="IPR013656">
    <property type="entry name" value="PAS_4"/>
</dbReference>
<dbReference type="Pfam" id="PF08448">
    <property type="entry name" value="PAS_4"/>
    <property type="match status" value="1"/>
</dbReference>
<dbReference type="RefSeq" id="WP_107216159.1">
    <property type="nucleotide sequence ID" value="NZ_KZ686270.1"/>
</dbReference>
<evidence type="ECO:0000259" key="1">
    <source>
        <dbReference type="PROSITE" id="PS50112"/>
    </source>
</evidence>
<proteinExistence type="predicted"/>
<gene>
    <name evidence="2" type="ORF">C7T94_14570</name>
</gene>